<name>A0AAD7FEY6_9AGAR</name>
<dbReference type="PANTHER" id="PTHR22893:SF91">
    <property type="entry name" value="NADPH DEHYDROGENASE 2-RELATED"/>
    <property type="match status" value="1"/>
</dbReference>
<dbReference type="PANTHER" id="PTHR22893">
    <property type="entry name" value="NADH OXIDOREDUCTASE-RELATED"/>
    <property type="match status" value="1"/>
</dbReference>
<dbReference type="Gene3D" id="3.20.20.70">
    <property type="entry name" value="Aldolase class I"/>
    <property type="match status" value="1"/>
</dbReference>
<keyword evidence="3" id="KW-1185">Reference proteome</keyword>
<dbReference type="Pfam" id="PF00724">
    <property type="entry name" value="Oxidored_FMN"/>
    <property type="match status" value="1"/>
</dbReference>
<dbReference type="CDD" id="cd02933">
    <property type="entry name" value="OYE_like_FMN"/>
    <property type="match status" value="1"/>
</dbReference>
<dbReference type="GO" id="GO:0010181">
    <property type="term" value="F:FMN binding"/>
    <property type="evidence" value="ECO:0007669"/>
    <property type="project" value="InterPro"/>
</dbReference>
<dbReference type="InterPro" id="IPR001155">
    <property type="entry name" value="OxRdtase_FMN_N"/>
</dbReference>
<sequence length="369" mass="40104">MSSALFTPLKVGSVTVPNRIGMSALTRSRSSATVPNDIMKLHYDQRAAGGAGLIVTEAILIARQGTEWPNAPGIWNDEQVAGWKKIVDSIYAQLWHVGRVAHPKAPEQIAAGVPVYAPSAISARGGKFRHIEGATGYVTPTEVPDPTILIALFKEAAVNAKKAGFDGVELHGANGYLIHQFLDSTSNTRTDQWGGSVENRARFALETLKAVIEVFGPDVAIKVSPAGGYNDMGMPLQETLDTFGYLLREVDKLNLSYVCLARYSPWLDVEFDGKKRATPHDIPETYTPFLPTTQIWVNTDYTPEEAEKTVSSGKAAGVFFDIPWISHPDVGNRIRKGKPLDNPPVYATFYGAPGVDPAKGYTDYKAAED</sequence>
<evidence type="ECO:0000313" key="2">
    <source>
        <dbReference type="EMBL" id="KAJ7616468.1"/>
    </source>
</evidence>
<dbReference type="GO" id="GO:0016491">
    <property type="term" value="F:oxidoreductase activity"/>
    <property type="evidence" value="ECO:0007669"/>
    <property type="project" value="InterPro"/>
</dbReference>
<proteinExistence type="predicted"/>
<evidence type="ECO:0000259" key="1">
    <source>
        <dbReference type="Pfam" id="PF00724"/>
    </source>
</evidence>
<dbReference type="InterPro" id="IPR045247">
    <property type="entry name" value="Oye-like"/>
</dbReference>
<feature type="domain" description="NADH:flavin oxidoreductase/NADH oxidase N-terminal" evidence="1">
    <location>
        <begin position="5"/>
        <end position="340"/>
    </location>
</feature>
<gene>
    <name evidence="2" type="ORF">FB45DRAFT_981428</name>
</gene>
<evidence type="ECO:0000313" key="3">
    <source>
        <dbReference type="Proteomes" id="UP001221142"/>
    </source>
</evidence>
<protein>
    <submittedName>
        <fullName evidence="2">Flavoprotein NADH-dependent oxidoreductase</fullName>
    </submittedName>
</protein>
<dbReference type="Proteomes" id="UP001221142">
    <property type="component" value="Unassembled WGS sequence"/>
</dbReference>
<reference evidence="2" key="1">
    <citation type="submission" date="2023-03" db="EMBL/GenBank/DDBJ databases">
        <title>Massive genome expansion in bonnet fungi (Mycena s.s.) driven by repeated elements and novel gene families across ecological guilds.</title>
        <authorList>
            <consortium name="Lawrence Berkeley National Laboratory"/>
            <person name="Harder C.B."/>
            <person name="Miyauchi S."/>
            <person name="Viragh M."/>
            <person name="Kuo A."/>
            <person name="Thoen E."/>
            <person name="Andreopoulos B."/>
            <person name="Lu D."/>
            <person name="Skrede I."/>
            <person name="Drula E."/>
            <person name="Henrissat B."/>
            <person name="Morin E."/>
            <person name="Kohler A."/>
            <person name="Barry K."/>
            <person name="LaButti K."/>
            <person name="Morin E."/>
            <person name="Salamov A."/>
            <person name="Lipzen A."/>
            <person name="Mereny Z."/>
            <person name="Hegedus B."/>
            <person name="Baldrian P."/>
            <person name="Stursova M."/>
            <person name="Weitz H."/>
            <person name="Taylor A."/>
            <person name="Grigoriev I.V."/>
            <person name="Nagy L.G."/>
            <person name="Martin F."/>
            <person name="Kauserud H."/>
        </authorList>
    </citation>
    <scope>NUCLEOTIDE SEQUENCE</scope>
    <source>
        <strain evidence="2">9284</strain>
    </source>
</reference>
<dbReference type="AlphaFoldDB" id="A0AAD7FEY6"/>
<dbReference type="SUPFAM" id="SSF51395">
    <property type="entry name" value="FMN-linked oxidoreductases"/>
    <property type="match status" value="1"/>
</dbReference>
<dbReference type="InterPro" id="IPR013785">
    <property type="entry name" value="Aldolase_TIM"/>
</dbReference>
<comment type="caution">
    <text evidence="2">The sequence shown here is derived from an EMBL/GenBank/DDBJ whole genome shotgun (WGS) entry which is preliminary data.</text>
</comment>
<organism evidence="2 3">
    <name type="scientific">Roridomyces roridus</name>
    <dbReference type="NCBI Taxonomy" id="1738132"/>
    <lineage>
        <taxon>Eukaryota</taxon>
        <taxon>Fungi</taxon>
        <taxon>Dikarya</taxon>
        <taxon>Basidiomycota</taxon>
        <taxon>Agaricomycotina</taxon>
        <taxon>Agaricomycetes</taxon>
        <taxon>Agaricomycetidae</taxon>
        <taxon>Agaricales</taxon>
        <taxon>Marasmiineae</taxon>
        <taxon>Mycenaceae</taxon>
        <taxon>Roridomyces</taxon>
    </lineage>
</organism>
<dbReference type="EMBL" id="JARKIF010000022">
    <property type="protein sequence ID" value="KAJ7616468.1"/>
    <property type="molecule type" value="Genomic_DNA"/>
</dbReference>
<accession>A0AAD7FEY6</accession>